<reference evidence="5 6" key="1">
    <citation type="submission" date="2016-03" db="EMBL/GenBank/DDBJ databases">
        <authorList>
            <consortium name="Pathogen Informatics"/>
        </authorList>
    </citation>
    <scope>NUCLEOTIDE SEQUENCE [LARGE SCALE GENOMIC DNA]</scope>
    <source>
        <strain evidence="5 6">NCTC13364</strain>
    </source>
</reference>
<proteinExistence type="inferred from homology"/>
<evidence type="ECO:0000259" key="4">
    <source>
        <dbReference type="Pfam" id="PF25917"/>
    </source>
</evidence>
<gene>
    <name evidence="5" type="primary">acrA_1</name>
    <name evidence="5" type="ORF">SAMEA1982600_03021</name>
</gene>
<sequence length="367" mass="38178">MLRRPLVPITLCLLPLALAACGDSPPADPRVDAPLVRASVAQPAPTTSRSFSGVVAARVQSDLGFRVSGKVLERLVDTGQTVTRGQALMRLDPIDLGLQARAQREAVAAIRARARQTADDQARYRGLVAEGAVSASAYDQIKAAADTARADLKAAEAQADVAKNASDYAVLVADADGVVVDTLAEPGQVVSAGQTVVRLARAGQREAIVHLPETLRPAVGSRAPARLYGGGHTTAPATLRQLSDAADRVTRTFEARYVLEGDLARAPLGATVTIDIDAGDNAMAWLQVPIGAIFDPGQGPSVWVIATSGHIARRAVQVHNLTDDAARVGGDLKAGEQVVALGAHLLQQGDKVRLIGPAEAGTPGERQ</sequence>
<dbReference type="Proteomes" id="UP000077037">
    <property type="component" value="Unassembled WGS sequence"/>
</dbReference>
<name>A0A157PW82_9BORD</name>
<dbReference type="GO" id="GO:0015562">
    <property type="term" value="F:efflux transmembrane transporter activity"/>
    <property type="evidence" value="ECO:0007669"/>
    <property type="project" value="TreeGrafter"/>
</dbReference>
<dbReference type="RefSeq" id="WP_066414297.1">
    <property type="nucleotide sequence ID" value="NZ_FKBS01000015.1"/>
</dbReference>
<dbReference type="InterPro" id="IPR058625">
    <property type="entry name" value="MdtA-like_BSH"/>
</dbReference>
<dbReference type="SUPFAM" id="SSF111369">
    <property type="entry name" value="HlyD-like secretion proteins"/>
    <property type="match status" value="1"/>
</dbReference>
<dbReference type="InterPro" id="IPR006143">
    <property type="entry name" value="RND_pump_MFP"/>
</dbReference>
<dbReference type="PANTHER" id="PTHR30469:SF18">
    <property type="entry name" value="RESISTANCE-NODULATION-CELL DIVISION (RND) EFFLUX MEMBRANE FUSION PROTEIN-RELATED"/>
    <property type="match status" value="1"/>
</dbReference>
<dbReference type="Gene3D" id="2.40.30.170">
    <property type="match status" value="1"/>
</dbReference>
<dbReference type="Gene3D" id="2.40.50.100">
    <property type="match status" value="1"/>
</dbReference>
<dbReference type="Pfam" id="PF25917">
    <property type="entry name" value="BSH_RND"/>
    <property type="match status" value="1"/>
</dbReference>
<keyword evidence="2" id="KW-0175">Coiled coil</keyword>
<evidence type="ECO:0000313" key="5">
    <source>
        <dbReference type="EMBL" id="SAI37817.1"/>
    </source>
</evidence>
<organism evidence="5 6">
    <name type="scientific">Bordetella ansorpii</name>
    <dbReference type="NCBI Taxonomy" id="288768"/>
    <lineage>
        <taxon>Bacteria</taxon>
        <taxon>Pseudomonadati</taxon>
        <taxon>Pseudomonadota</taxon>
        <taxon>Betaproteobacteria</taxon>
        <taxon>Burkholderiales</taxon>
        <taxon>Alcaligenaceae</taxon>
        <taxon>Bordetella</taxon>
    </lineage>
</organism>
<keyword evidence="3" id="KW-0732">Signal</keyword>
<protein>
    <submittedName>
        <fullName evidence="5">Acriflavine resistance protein a</fullName>
    </submittedName>
</protein>
<feature type="coiled-coil region" evidence="2">
    <location>
        <begin position="138"/>
        <end position="165"/>
    </location>
</feature>
<dbReference type="Gene3D" id="1.10.287.470">
    <property type="entry name" value="Helix hairpin bin"/>
    <property type="match status" value="1"/>
</dbReference>
<dbReference type="EMBL" id="FKBS01000015">
    <property type="protein sequence ID" value="SAI37817.1"/>
    <property type="molecule type" value="Genomic_DNA"/>
</dbReference>
<feature type="signal peptide" evidence="3">
    <location>
        <begin position="1"/>
        <end position="19"/>
    </location>
</feature>
<accession>A0A157PW82</accession>
<evidence type="ECO:0000313" key="6">
    <source>
        <dbReference type="Proteomes" id="UP000077037"/>
    </source>
</evidence>
<dbReference type="AlphaFoldDB" id="A0A157PW82"/>
<feature type="chain" id="PRO_5007615037" evidence="3">
    <location>
        <begin position="20"/>
        <end position="367"/>
    </location>
</feature>
<evidence type="ECO:0000256" key="1">
    <source>
        <dbReference type="ARBA" id="ARBA00009477"/>
    </source>
</evidence>
<feature type="domain" description="Multidrug resistance protein MdtA-like barrel-sandwich hybrid" evidence="4">
    <location>
        <begin position="62"/>
        <end position="195"/>
    </location>
</feature>
<dbReference type="NCBIfam" id="TIGR01730">
    <property type="entry name" value="RND_mfp"/>
    <property type="match status" value="1"/>
</dbReference>
<comment type="similarity">
    <text evidence="1">Belongs to the membrane fusion protein (MFP) (TC 8.A.1) family.</text>
</comment>
<dbReference type="PROSITE" id="PS51257">
    <property type="entry name" value="PROKAR_LIPOPROTEIN"/>
    <property type="match status" value="1"/>
</dbReference>
<dbReference type="PANTHER" id="PTHR30469">
    <property type="entry name" value="MULTIDRUG RESISTANCE PROTEIN MDTA"/>
    <property type="match status" value="1"/>
</dbReference>
<evidence type="ECO:0000256" key="3">
    <source>
        <dbReference type="SAM" id="SignalP"/>
    </source>
</evidence>
<evidence type="ECO:0000256" key="2">
    <source>
        <dbReference type="SAM" id="Coils"/>
    </source>
</evidence>
<dbReference type="GO" id="GO:1990281">
    <property type="term" value="C:efflux pump complex"/>
    <property type="evidence" value="ECO:0007669"/>
    <property type="project" value="TreeGrafter"/>
</dbReference>
<dbReference type="OrthoDB" id="9806939at2"/>
<dbReference type="Gene3D" id="2.40.420.20">
    <property type="match status" value="1"/>
</dbReference>